<feature type="compositionally biased region" description="Polar residues" evidence="1">
    <location>
        <begin position="425"/>
        <end position="437"/>
    </location>
</feature>
<dbReference type="EMBL" id="CAEFZW010000004">
    <property type="protein sequence ID" value="CAB4254707.1"/>
    <property type="molecule type" value="Genomic_DNA"/>
</dbReference>
<dbReference type="AlphaFoldDB" id="A0A8H2ZK03"/>
<feature type="region of interest" description="Disordered" evidence="1">
    <location>
        <begin position="424"/>
        <end position="458"/>
    </location>
</feature>
<evidence type="ECO:0008006" key="4">
    <source>
        <dbReference type="Google" id="ProtNLM"/>
    </source>
</evidence>
<protein>
    <recommendedName>
        <fullName evidence="4">PH domain-containing protein</fullName>
    </recommendedName>
</protein>
<reference evidence="2 3" key="1">
    <citation type="submission" date="2020-05" db="EMBL/GenBank/DDBJ databases">
        <authorList>
            <person name="Casaregola S."/>
            <person name="Devillers H."/>
            <person name="Grondin C."/>
        </authorList>
    </citation>
    <scope>NUCLEOTIDE SEQUENCE [LARGE SCALE GENOMIC DNA]</scope>
    <source>
        <strain evidence="2 3">CLIB 1767</strain>
    </source>
</reference>
<feature type="compositionally biased region" description="Polar residues" evidence="1">
    <location>
        <begin position="473"/>
        <end position="485"/>
    </location>
</feature>
<evidence type="ECO:0000313" key="3">
    <source>
        <dbReference type="Proteomes" id="UP000644660"/>
    </source>
</evidence>
<evidence type="ECO:0000313" key="2">
    <source>
        <dbReference type="EMBL" id="CAB4254707.1"/>
    </source>
</evidence>
<comment type="caution">
    <text evidence="2">The sequence shown here is derived from an EMBL/GenBank/DDBJ whole genome shotgun (WGS) entry which is preliminary data.</text>
</comment>
<feature type="compositionally biased region" description="Polar residues" evidence="1">
    <location>
        <begin position="509"/>
        <end position="540"/>
    </location>
</feature>
<dbReference type="GeneID" id="64857713"/>
<dbReference type="RefSeq" id="XP_041406551.1">
    <property type="nucleotide sequence ID" value="XM_041550617.1"/>
</dbReference>
<feature type="compositionally biased region" description="Low complexity" evidence="1">
    <location>
        <begin position="486"/>
        <end position="496"/>
    </location>
</feature>
<accession>A0A8H2ZK03</accession>
<gene>
    <name evidence="2" type="ORF">KABA2_04S12474</name>
</gene>
<name>A0A8H2ZK03_9SACH</name>
<keyword evidence="3" id="KW-1185">Reference proteome</keyword>
<proteinExistence type="predicted"/>
<evidence type="ECO:0000256" key="1">
    <source>
        <dbReference type="SAM" id="MobiDB-lite"/>
    </source>
</evidence>
<organism evidence="2 3">
    <name type="scientific">Maudiozyma barnettii</name>
    <dbReference type="NCBI Taxonomy" id="61262"/>
    <lineage>
        <taxon>Eukaryota</taxon>
        <taxon>Fungi</taxon>
        <taxon>Dikarya</taxon>
        <taxon>Ascomycota</taxon>
        <taxon>Saccharomycotina</taxon>
        <taxon>Saccharomycetes</taxon>
        <taxon>Saccharomycetales</taxon>
        <taxon>Saccharomycetaceae</taxon>
        <taxon>Maudiozyma</taxon>
    </lineage>
</organism>
<feature type="region of interest" description="Disordered" evidence="1">
    <location>
        <begin position="472"/>
        <end position="540"/>
    </location>
</feature>
<sequence length="801" mass="91332">MNLEHLKKQEEENLISLRKLISITDPLSIPLNSQLDPYRSIRKSVTILRGQIKYLIEKYVVYLKSLNGYEVEGAVLEVWLCSMNTLGIFNNVLQESIPLILDTNLSIFREGLNLNFTTYILKIYSQLLFYKGLLTGQLEIELETVLENFENCFKRIYMIENYGITVYDEVRDLLSKNHNLVASLKIRNEDIVRKGYFRMTMNTLYKFSQLVELYQLKNGHIAIFKVKSNELPTSIRTPKQFMQRLVQGEYQLLHLGNSLLFPIIRQYDLKMVQELQCGYELKTTTGNGVELRLTSVDPIQWDTHWKLCFQKLFNTDGNVVSPFKADIDRAVRKLSSTSLNFLEKCEKLKNNPFIDDEKVTGLGIEFTNFTETPVKKVPKNDNISRKSSGFSLHKSNPLPKSIDLNAIVNPPLSTNPFIEPVIKKQQVQQNGGSSTIARNLKESPLGPHHTPKECLSIPSNVRQQKEDLILDDSPSQHVSSGNKNLVENSSVNNSEEFLCPKPTHDNEITDQPSEYGNTLQDKNPSNSSAIVPENSHQYNLPSSTSKTDLFEEYLHIFVNSSYLPIFEDPNSKISFWNGTTWEMPDTDEKMQLTIISVDNNSPLLFYHNGMDVHSCTFALLLTTKCKAGRATAQDIQIRFQNSSVLCGSIKNSTVMNIRTPQADVLLRLIQDCIYDKAIISQDSRSDINTSTSSKSQNNELSLENGRVLISNIKVKLHILKDSRWYPTSIGRITIIDQTHKDGATLIFMFIDNNKRQNKFSSLQYNIGRLGNTGISLTNTQEGRLFEFTNQNVANEIYNLII</sequence>
<dbReference type="Proteomes" id="UP000644660">
    <property type="component" value="Unassembled WGS sequence"/>
</dbReference>